<keyword evidence="4" id="KW-1185">Reference proteome</keyword>
<accession>A0ABW8LK04</accession>
<evidence type="ECO:0000313" key="3">
    <source>
        <dbReference type="EMBL" id="MFK4265903.1"/>
    </source>
</evidence>
<feature type="region of interest" description="Disordered" evidence="1">
    <location>
        <begin position="76"/>
        <end position="113"/>
    </location>
</feature>
<feature type="region of interest" description="Disordered" evidence="1">
    <location>
        <begin position="1"/>
        <end position="36"/>
    </location>
</feature>
<comment type="caution">
    <text evidence="3">The sequence shown here is derived from an EMBL/GenBank/DDBJ whole genome shotgun (WGS) entry which is preliminary data.</text>
</comment>
<evidence type="ECO:0000313" key="4">
    <source>
        <dbReference type="Proteomes" id="UP001620295"/>
    </source>
</evidence>
<dbReference type="RefSeq" id="WP_404746276.1">
    <property type="nucleotide sequence ID" value="NZ_JBJDQH010000004.1"/>
</dbReference>
<sequence>MRTHDHGHEQEHEHEHDESFKTPERTDLQQSADLPHLLKAVATGHTEVIGRSGMGTLQRTVGNAALGSAIQRDIGPAVPAATSPDPALASDEEDQRSSVHDVVSSGGGQPLDTEVRTDMESRLGADFSGVRVHTDSAAHESAKEVGARAYTVGENVVFQRDSYDPASHQGRTTLAHELTHVMQQRSGPVDGTEAPGGIRVSDPSDRFEQEASANAERAMAAPAPAPAPAETPAPAEAPAPAPAPSAAPVQRQAADEDEEPADVQGSFVQRAPEEGAEEEEESPPEA</sequence>
<feature type="compositionally biased region" description="Acidic residues" evidence="1">
    <location>
        <begin position="274"/>
        <end position="286"/>
    </location>
</feature>
<proteinExistence type="predicted"/>
<feature type="compositionally biased region" description="Low complexity" evidence="1">
    <location>
        <begin position="210"/>
        <end position="222"/>
    </location>
</feature>
<gene>
    <name evidence="3" type="ORF">ACI2L5_13280</name>
</gene>
<dbReference type="Proteomes" id="UP001620295">
    <property type="component" value="Unassembled WGS sequence"/>
</dbReference>
<feature type="compositionally biased region" description="Basic and acidic residues" evidence="1">
    <location>
        <begin position="1"/>
        <end position="27"/>
    </location>
</feature>
<feature type="domain" description="eCIS core" evidence="2">
    <location>
        <begin position="110"/>
        <end position="187"/>
    </location>
</feature>
<organism evidence="3 4">
    <name type="scientific">Streptomyces milbemycinicus</name>
    <dbReference type="NCBI Taxonomy" id="476552"/>
    <lineage>
        <taxon>Bacteria</taxon>
        <taxon>Bacillati</taxon>
        <taxon>Actinomycetota</taxon>
        <taxon>Actinomycetes</taxon>
        <taxon>Kitasatosporales</taxon>
        <taxon>Streptomycetaceae</taxon>
        <taxon>Streptomyces</taxon>
    </lineage>
</organism>
<name>A0ABW8LK04_9ACTN</name>
<evidence type="ECO:0000259" key="2">
    <source>
        <dbReference type="Pfam" id="PF13699"/>
    </source>
</evidence>
<feature type="compositionally biased region" description="Pro residues" evidence="1">
    <location>
        <begin position="223"/>
        <end position="245"/>
    </location>
</feature>
<reference evidence="3 4" key="1">
    <citation type="submission" date="2024-11" db="EMBL/GenBank/DDBJ databases">
        <title>The Natural Products Discovery Center: Release of the First 8490 Sequenced Strains for Exploring Actinobacteria Biosynthetic Diversity.</title>
        <authorList>
            <person name="Kalkreuter E."/>
            <person name="Kautsar S.A."/>
            <person name="Yang D."/>
            <person name="Bader C.D."/>
            <person name="Teijaro C.N."/>
            <person name="Fluegel L."/>
            <person name="Davis C.M."/>
            <person name="Simpson J.R."/>
            <person name="Lauterbach L."/>
            <person name="Steele A.D."/>
            <person name="Gui C."/>
            <person name="Meng S."/>
            <person name="Li G."/>
            <person name="Viehrig K."/>
            <person name="Ye F."/>
            <person name="Su P."/>
            <person name="Kiefer A.F."/>
            <person name="Nichols A."/>
            <person name="Cepeda A.J."/>
            <person name="Yan W."/>
            <person name="Fan B."/>
            <person name="Jiang Y."/>
            <person name="Adhikari A."/>
            <person name="Zheng C.-J."/>
            <person name="Schuster L."/>
            <person name="Cowan T.M."/>
            <person name="Smanski M.J."/>
            <person name="Chevrette M.G."/>
            <person name="De Carvalho L.P.S."/>
            <person name="Shen B."/>
        </authorList>
    </citation>
    <scope>NUCLEOTIDE SEQUENCE [LARGE SCALE GENOMIC DNA]</scope>
    <source>
        <strain evidence="3 4">NPDC020863</strain>
    </source>
</reference>
<evidence type="ECO:0000256" key="1">
    <source>
        <dbReference type="SAM" id="MobiDB-lite"/>
    </source>
</evidence>
<protein>
    <submittedName>
        <fullName evidence="3">DUF4157 domain-containing protein</fullName>
    </submittedName>
</protein>
<feature type="region of interest" description="Disordered" evidence="1">
    <location>
        <begin position="184"/>
        <end position="286"/>
    </location>
</feature>
<dbReference type="InterPro" id="IPR025295">
    <property type="entry name" value="eCIS_core_dom"/>
</dbReference>
<dbReference type="EMBL" id="JBJDQH010000004">
    <property type="protein sequence ID" value="MFK4265903.1"/>
    <property type="molecule type" value="Genomic_DNA"/>
</dbReference>
<dbReference type="Pfam" id="PF13699">
    <property type="entry name" value="eCIS_core"/>
    <property type="match status" value="1"/>
</dbReference>